<sequence>MASTQTARSPKEIEADLAATRNRLARTVDELAYKVSPQTLKANALASLKSSANDATFDQDGNLRYDRLAKVLGGAAAGAIVLGLLRRTFNKR</sequence>
<proteinExistence type="predicted"/>
<name>A0A917F4I1_9MICO</name>
<evidence type="ECO:0000313" key="1">
    <source>
        <dbReference type="EMBL" id="GGF41988.1"/>
    </source>
</evidence>
<dbReference type="Pfam" id="PF12277">
    <property type="entry name" value="DUF3618"/>
    <property type="match status" value="1"/>
</dbReference>
<gene>
    <name evidence="1" type="ORF">GCM10011366_07160</name>
</gene>
<protein>
    <recommendedName>
        <fullName evidence="3">DUF3618 domain-containing protein</fullName>
    </recommendedName>
</protein>
<keyword evidence="2" id="KW-1185">Reference proteome</keyword>
<evidence type="ECO:0000313" key="2">
    <source>
        <dbReference type="Proteomes" id="UP000605670"/>
    </source>
</evidence>
<accession>A0A917F4I1</accession>
<dbReference type="InterPro" id="IPR022062">
    <property type="entry name" value="DUF3618"/>
</dbReference>
<dbReference type="EMBL" id="BMEM01000001">
    <property type="protein sequence ID" value="GGF41988.1"/>
    <property type="molecule type" value="Genomic_DNA"/>
</dbReference>
<dbReference type="Proteomes" id="UP000605670">
    <property type="component" value="Unassembled WGS sequence"/>
</dbReference>
<comment type="caution">
    <text evidence="1">The sequence shown here is derived from an EMBL/GenBank/DDBJ whole genome shotgun (WGS) entry which is preliminary data.</text>
</comment>
<dbReference type="RefSeq" id="WP_188428215.1">
    <property type="nucleotide sequence ID" value="NZ_BAABKH010000015.1"/>
</dbReference>
<evidence type="ECO:0008006" key="3">
    <source>
        <dbReference type="Google" id="ProtNLM"/>
    </source>
</evidence>
<reference evidence="1" key="2">
    <citation type="submission" date="2020-09" db="EMBL/GenBank/DDBJ databases">
        <authorList>
            <person name="Sun Q."/>
            <person name="Zhou Y."/>
        </authorList>
    </citation>
    <scope>NUCLEOTIDE SEQUENCE</scope>
    <source>
        <strain evidence="1">CGMCC 1.12160</strain>
    </source>
</reference>
<dbReference type="AlphaFoldDB" id="A0A917F4I1"/>
<organism evidence="1 2">
    <name type="scientific">Ornithinimicrobium tianjinense</name>
    <dbReference type="NCBI Taxonomy" id="1195761"/>
    <lineage>
        <taxon>Bacteria</taxon>
        <taxon>Bacillati</taxon>
        <taxon>Actinomycetota</taxon>
        <taxon>Actinomycetes</taxon>
        <taxon>Micrococcales</taxon>
        <taxon>Ornithinimicrobiaceae</taxon>
        <taxon>Ornithinimicrobium</taxon>
    </lineage>
</organism>
<reference evidence="1" key="1">
    <citation type="journal article" date="2014" name="Int. J. Syst. Evol. Microbiol.">
        <title>Complete genome sequence of Corynebacterium casei LMG S-19264T (=DSM 44701T), isolated from a smear-ripened cheese.</title>
        <authorList>
            <consortium name="US DOE Joint Genome Institute (JGI-PGF)"/>
            <person name="Walter F."/>
            <person name="Albersmeier A."/>
            <person name="Kalinowski J."/>
            <person name="Ruckert C."/>
        </authorList>
    </citation>
    <scope>NUCLEOTIDE SEQUENCE</scope>
    <source>
        <strain evidence="1">CGMCC 1.12160</strain>
    </source>
</reference>